<gene>
    <name evidence="1" type="ORF">S01H1_36594</name>
</gene>
<organism evidence="1">
    <name type="scientific">marine sediment metagenome</name>
    <dbReference type="NCBI Taxonomy" id="412755"/>
    <lineage>
        <taxon>unclassified sequences</taxon>
        <taxon>metagenomes</taxon>
        <taxon>ecological metagenomes</taxon>
    </lineage>
</organism>
<name>X0VZ09_9ZZZZ</name>
<comment type="caution">
    <text evidence="1">The sequence shown here is derived from an EMBL/GenBank/DDBJ whole genome shotgun (WGS) entry which is preliminary data.</text>
</comment>
<evidence type="ECO:0000313" key="1">
    <source>
        <dbReference type="EMBL" id="GAG05716.1"/>
    </source>
</evidence>
<protein>
    <recommendedName>
        <fullName evidence="2">DNA polymerase III alpha subunit finger domain-containing protein</fullName>
    </recommendedName>
</protein>
<evidence type="ECO:0008006" key="2">
    <source>
        <dbReference type="Google" id="ProtNLM"/>
    </source>
</evidence>
<feature type="non-terminal residue" evidence="1">
    <location>
        <position position="1"/>
    </location>
</feature>
<accession>X0VZ09</accession>
<dbReference type="EMBL" id="BARS01022935">
    <property type="protein sequence ID" value="GAG05716.1"/>
    <property type="molecule type" value="Genomic_DNA"/>
</dbReference>
<sequence>RKQAIDLLGGTPAAIIRDGKATKHNTGMYYTDIPTDPLTGNASLDHKAAEARGYFKLDFLNLGIYDTVRDEQHLDELAQGCPNYERLTTDPEFVTKIIHINNYYDLLKEMKPTCITEMAMFLAIIRPGKRHLRGKQWADIKPSVWDRAEAEGYTFRKSHATSYAMAVAVHMNLIEEQESERPDTSAD</sequence>
<dbReference type="AlphaFoldDB" id="X0VZ09"/>
<reference evidence="1" key="1">
    <citation type="journal article" date="2014" name="Front. Microbiol.">
        <title>High frequency of phylogenetically diverse reductive dehalogenase-homologous genes in deep subseafloor sedimentary metagenomes.</title>
        <authorList>
            <person name="Kawai M."/>
            <person name="Futagami T."/>
            <person name="Toyoda A."/>
            <person name="Takaki Y."/>
            <person name="Nishi S."/>
            <person name="Hori S."/>
            <person name="Arai W."/>
            <person name="Tsubouchi T."/>
            <person name="Morono Y."/>
            <person name="Uchiyama I."/>
            <person name="Ito T."/>
            <person name="Fujiyama A."/>
            <person name="Inagaki F."/>
            <person name="Takami H."/>
        </authorList>
    </citation>
    <scope>NUCLEOTIDE SEQUENCE</scope>
    <source>
        <strain evidence="1">Expedition CK06-06</strain>
    </source>
</reference>
<proteinExistence type="predicted"/>